<dbReference type="Proteomes" id="UP000076577">
    <property type="component" value="Unassembled WGS sequence"/>
</dbReference>
<dbReference type="EMBL" id="LMCB01000161">
    <property type="protein sequence ID" value="KZL04558.1"/>
    <property type="molecule type" value="Genomic_DNA"/>
</dbReference>
<dbReference type="PATRIC" id="fig|989403.3.peg.5081"/>
<protein>
    <submittedName>
        <fullName evidence="1">Uncharacterized protein</fullName>
    </submittedName>
</protein>
<dbReference type="AlphaFoldDB" id="A0A165SW72"/>
<name>A0A165SW72_9HYPH</name>
<evidence type="ECO:0000313" key="2">
    <source>
        <dbReference type="Proteomes" id="UP000076577"/>
    </source>
</evidence>
<reference evidence="1 2" key="1">
    <citation type="journal article" date="2016" name="Front. Microbiol.">
        <title>Comparative Genomic Analysis Reveals a Diverse Repertoire of Genes Involved in Prokaryote-Eukaryote Interactions within the Pseudovibrio Genus.</title>
        <authorList>
            <person name="Romano S."/>
            <person name="Fernandez-Guerra A."/>
            <person name="Reen F.J."/>
            <person name="Glockner F.O."/>
            <person name="Crowley S.P."/>
            <person name="O'Sullivan O."/>
            <person name="Cotter P.D."/>
            <person name="Adams C."/>
            <person name="Dobson A.D."/>
            <person name="O'Gara F."/>
        </authorList>
    </citation>
    <scope>NUCLEOTIDE SEQUENCE [LARGE SCALE GENOMIC DNA]</scope>
    <source>
        <strain evidence="1 2">Ad2</strain>
    </source>
</reference>
<proteinExistence type="predicted"/>
<evidence type="ECO:0000313" key="1">
    <source>
        <dbReference type="EMBL" id="KZL04558.1"/>
    </source>
</evidence>
<keyword evidence="2" id="KW-1185">Reference proteome</keyword>
<organism evidence="1 2">
    <name type="scientific">Pseudovibrio axinellae</name>
    <dbReference type="NCBI Taxonomy" id="989403"/>
    <lineage>
        <taxon>Bacteria</taxon>
        <taxon>Pseudomonadati</taxon>
        <taxon>Pseudomonadota</taxon>
        <taxon>Alphaproteobacteria</taxon>
        <taxon>Hyphomicrobiales</taxon>
        <taxon>Stappiaceae</taxon>
        <taxon>Pseudovibrio</taxon>
    </lineage>
</organism>
<sequence length="86" mass="10127">MSKKNEFDEMQLLELTLEDSTNAEITSAIFAMLSKQQQNLIVEGLEQNRDIAATTEIQPVREIRMKIYEKRLQRLKMMQEHEDELA</sequence>
<gene>
    <name evidence="1" type="ORF">PsAD2_04641</name>
</gene>
<comment type="caution">
    <text evidence="1">The sequence shown here is derived from an EMBL/GenBank/DDBJ whole genome shotgun (WGS) entry which is preliminary data.</text>
</comment>
<accession>A0A165SW72</accession>
<dbReference type="STRING" id="989403.SAMN05421798_10467"/>
<dbReference type="RefSeq" id="WP_139201378.1">
    <property type="nucleotide sequence ID" value="NZ_FOFM01000004.1"/>
</dbReference>